<dbReference type="PANTHER" id="PTHR11961">
    <property type="entry name" value="CYTOCHROME C"/>
    <property type="match status" value="1"/>
</dbReference>
<evidence type="ECO:0000259" key="13">
    <source>
        <dbReference type="PROSITE" id="PS51007"/>
    </source>
</evidence>
<evidence type="ECO:0000256" key="9">
    <source>
        <dbReference type="ARBA" id="ARBA00023004"/>
    </source>
</evidence>
<dbReference type="EMBL" id="AWWI01000042">
    <property type="protein sequence ID" value="PIL21290.1"/>
    <property type="molecule type" value="Genomic_DNA"/>
</dbReference>
<name>A0A2G8RIB6_9RHOB</name>
<keyword evidence="10" id="KW-0472">Membrane</keyword>
<dbReference type="InterPro" id="IPR009056">
    <property type="entry name" value="Cyt_c-like_dom"/>
</dbReference>
<keyword evidence="5" id="KW-0812">Transmembrane</keyword>
<comment type="caution">
    <text evidence="14">The sequence shown here is derived from an EMBL/GenBank/DDBJ whole genome shotgun (WGS) entry which is preliminary data.</text>
</comment>
<keyword evidence="4 11" id="KW-0349">Heme</keyword>
<dbReference type="InterPro" id="IPR036909">
    <property type="entry name" value="Cyt_c-like_dom_sf"/>
</dbReference>
<feature type="domain" description="Cytochrome c" evidence="13">
    <location>
        <begin position="26"/>
        <end position="129"/>
    </location>
</feature>
<evidence type="ECO:0000256" key="4">
    <source>
        <dbReference type="ARBA" id="ARBA00022617"/>
    </source>
</evidence>
<keyword evidence="3" id="KW-1003">Cell membrane</keyword>
<evidence type="ECO:0000256" key="3">
    <source>
        <dbReference type="ARBA" id="ARBA00022475"/>
    </source>
</evidence>
<evidence type="ECO:0000313" key="15">
    <source>
        <dbReference type="Proteomes" id="UP000231259"/>
    </source>
</evidence>
<dbReference type="GO" id="GO:0005886">
    <property type="term" value="C:plasma membrane"/>
    <property type="evidence" value="ECO:0007669"/>
    <property type="project" value="UniProtKB-SubCell"/>
</dbReference>
<evidence type="ECO:0000256" key="11">
    <source>
        <dbReference type="PROSITE-ProRule" id="PRU00433"/>
    </source>
</evidence>
<organism evidence="14 15">
    <name type="scientific">Puniceibacterium antarcticum</name>
    <dbReference type="NCBI Taxonomy" id="1206336"/>
    <lineage>
        <taxon>Bacteria</taxon>
        <taxon>Pseudomonadati</taxon>
        <taxon>Pseudomonadota</taxon>
        <taxon>Alphaproteobacteria</taxon>
        <taxon>Rhodobacterales</taxon>
        <taxon>Paracoccaceae</taxon>
        <taxon>Puniceibacterium</taxon>
    </lineage>
</organism>
<reference evidence="14 15" key="1">
    <citation type="submission" date="2013-09" db="EMBL/GenBank/DDBJ databases">
        <title>Genome sequencing of Phaeobacter antarcticus sp. nov. SM1211.</title>
        <authorList>
            <person name="Zhang X.-Y."/>
            <person name="Liu C."/>
            <person name="Chen X.-L."/>
            <person name="Xie B.-B."/>
            <person name="Qin Q.-L."/>
            <person name="Rong J.-C."/>
            <person name="Zhang Y.-Z."/>
        </authorList>
    </citation>
    <scope>NUCLEOTIDE SEQUENCE [LARGE SCALE GENOMIC DNA]</scope>
    <source>
        <strain evidence="14 15">SM1211</strain>
    </source>
</reference>
<dbReference type="Pfam" id="PF00034">
    <property type="entry name" value="Cytochrom_C"/>
    <property type="match status" value="1"/>
</dbReference>
<dbReference type="AlphaFoldDB" id="A0A2G8RIB6"/>
<dbReference type="OrthoDB" id="9805828at2"/>
<dbReference type="Proteomes" id="UP000231259">
    <property type="component" value="Unassembled WGS sequence"/>
</dbReference>
<keyword evidence="6 11" id="KW-0479">Metal-binding</keyword>
<protein>
    <recommendedName>
        <fullName evidence="13">Cytochrome c domain-containing protein</fullName>
    </recommendedName>
</protein>
<evidence type="ECO:0000256" key="5">
    <source>
        <dbReference type="ARBA" id="ARBA00022692"/>
    </source>
</evidence>
<evidence type="ECO:0000256" key="8">
    <source>
        <dbReference type="ARBA" id="ARBA00022989"/>
    </source>
</evidence>
<dbReference type="InterPro" id="IPR002327">
    <property type="entry name" value="Cyt_c_1A/1B"/>
</dbReference>
<evidence type="ECO:0000313" key="14">
    <source>
        <dbReference type="EMBL" id="PIL21290.1"/>
    </source>
</evidence>
<dbReference type="GO" id="GO:0009055">
    <property type="term" value="F:electron transfer activity"/>
    <property type="evidence" value="ECO:0007669"/>
    <property type="project" value="InterPro"/>
</dbReference>
<evidence type="ECO:0000256" key="6">
    <source>
        <dbReference type="ARBA" id="ARBA00022723"/>
    </source>
</evidence>
<gene>
    <name evidence="14" type="ORF">P775_04700</name>
</gene>
<dbReference type="GO" id="GO:0046872">
    <property type="term" value="F:metal ion binding"/>
    <property type="evidence" value="ECO:0007669"/>
    <property type="project" value="UniProtKB-KW"/>
</dbReference>
<evidence type="ECO:0000256" key="7">
    <source>
        <dbReference type="ARBA" id="ARBA00022982"/>
    </source>
</evidence>
<evidence type="ECO:0000256" key="10">
    <source>
        <dbReference type="ARBA" id="ARBA00023136"/>
    </source>
</evidence>
<evidence type="ECO:0000256" key="2">
    <source>
        <dbReference type="ARBA" id="ARBA00022448"/>
    </source>
</evidence>
<dbReference type="FunFam" id="1.10.760.10:FF:000026">
    <property type="entry name" value="Cytochrome C, membrane-bound"/>
    <property type="match status" value="1"/>
</dbReference>
<keyword evidence="8" id="KW-1133">Transmembrane helix</keyword>
<evidence type="ECO:0000256" key="1">
    <source>
        <dbReference type="ARBA" id="ARBA00004162"/>
    </source>
</evidence>
<keyword evidence="9 11" id="KW-0408">Iron</keyword>
<feature type="chain" id="PRO_5013553531" description="Cytochrome c domain-containing protein" evidence="12">
    <location>
        <begin position="22"/>
        <end position="135"/>
    </location>
</feature>
<accession>A0A2G8RIB6</accession>
<keyword evidence="12" id="KW-0732">Signal</keyword>
<proteinExistence type="predicted"/>
<dbReference type="GO" id="GO:0020037">
    <property type="term" value="F:heme binding"/>
    <property type="evidence" value="ECO:0007669"/>
    <property type="project" value="InterPro"/>
</dbReference>
<keyword evidence="15" id="KW-1185">Reference proteome</keyword>
<dbReference type="PRINTS" id="PR00604">
    <property type="entry name" value="CYTCHRMECIAB"/>
</dbReference>
<dbReference type="PROSITE" id="PS51007">
    <property type="entry name" value="CYTC"/>
    <property type="match status" value="1"/>
</dbReference>
<sequence length="135" mass="14525">MFVKMFSTVCLLAMTAGFASAQDITGDAAKGEKVFRKCMACHDTGPGAKNKVGPHLDGVVGRHAGAIEDFSYSDAMKAKGDEGLIWTPEHLAEFLEKPRDYVNGTKMSFAGLRKEDERADVIAYLATFKADGEGS</sequence>
<dbReference type="Gene3D" id="1.10.760.10">
    <property type="entry name" value="Cytochrome c-like domain"/>
    <property type="match status" value="1"/>
</dbReference>
<keyword evidence="2" id="KW-0813">Transport</keyword>
<keyword evidence="7" id="KW-0249">Electron transport</keyword>
<dbReference type="SUPFAM" id="SSF46626">
    <property type="entry name" value="Cytochrome c"/>
    <property type="match status" value="1"/>
</dbReference>
<comment type="subcellular location">
    <subcellularLocation>
        <location evidence="1">Cell membrane</location>
        <topology evidence="1">Single-pass membrane protein</topology>
    </subcellularLocation>
</comment>
<feature type="signal peptide" evidence="12">
    <location>
        <begin position="1"/>
        <end position="21"/>
    </location>
</feature>
<dbReference type="RefSeq" id="WP_099909846.1">
    <property type="nucleotide sequence ID" value="NZ_AWWI01000042.1"/>
</dbReference>
<evidence type="ECO:0000256" key="12">
    <source>
        <dbReference type="SAM" id="SignalP"/>
    </source>
</evidence>